<keyword evidence="4" id="KW-1185">Reference proteome</keyword>
<dbReference type="EMBL" id="CP148074">
    <property type="protein sequence ID" value="WXL27710.1"/>
    <property type="molecule type" value="Genomic_DNA"/>
</dbReference>
<feature type="transmembrane region" description="Helical" evidence="1">
    <location>
        <begin position="179"/>
        <end position="197"/>
    </location>
</feature>
<organism evidence="3 4">
    <name type="scientific">Ectopseudomonas mendocina</name>
    <name type="common">Pseudomonas mendocina</name>
    <dbReference type="NCBI Taxonomy" id="300"/>
    <lineage>
        <taxon>Bacteria</taxon>
        <taxon>Pseudomonadati</taxon>
        <taxon>Pseudomonadota</taxon>
        <taxon>Gammaproteobacteria</taxon>
        <taxon>Pseudomonadales</taxon>
        <taxon>Pseudomonadaceae</taxon>
        <taxon>Ectopseudomonas</taxon>
    </lineage>
</organism>
<evidence type="ECO:0000313" key="4">
    <source>
        <dbReference type="Proteomes" id="UP001476583"/>
    </source>
</evidence>
<feature type="transmembrane region" description="Helical" evidence="1">
    <location>
        <begin position="12"/>
        <end position="32"/>
    </location>
</feature>
<dbReference type="Proteomes" id="UP001476583">
    <property type="component" value="Chromosome"/>
</dbReference>
<dbReference type="SUPFAM" id="SSF48317">
    <property type="entry name" value="Acid phosphatase/Vanadium-dependent haloperoxidase"/>
    <property type="match status" value="1"/>
</dbReference>
<dbReference type="Pfam" id="PF01569">
    <property type="entry name" value="PAP2"/>
    <property type="match status" value="1"/>
</dbReference>
<keyword evidence="1" id="KW-0472">Membrane</keyword>
<sequence length="240" mass="26834">MAAAQIQTLSRYFNFRLALLIPLAVMAILLAADPTKLDFSLAYPFYQPGVGFIGKQHAWIEDILHDKAKQVVIVFGVLAIIGFIVSLFFKPLRQYRRALGYLVLALSLSTSIVTPLKALTAVECPWSLKEFGGKETYTPLLHERAPTDKPGRCWPGGHASAGFSLIALFFALRDRRPRLARFALGFALTLGTVFSVARMSQGAHFFSHNLWTLLFDWLICVIAYRIVLYRPIQSSRAEAT</sequence>
<name>A0ABZ2RPZ2_ECTME</name>
<dbReference type="InterPro" id="IPR036938">
    <property type="entry name" value="PAP2/HPO_sf"/>
</dbReference>
<proteinExistence type="predicted"/>
<feature type="domain" description="Phosphatidic acid phosphatase type 2/haloperoxidase" evidence="2">
    <location>
        <begin position="99"/>
        <end position="230"/>
    </location>
</feature>
<feature type="transmembrane region" description="Helical" evidence="1">
    <location>
        <begin position="154"/>
        <end position="172"/>
    </location>
</feature>
<feature type="transmembrane region" description="Helical" evidence="1">
    <location>
        <begin position="209"/>
        <end position="228"/>
    </location>
</feature>
<feature type="transmembrane region" description="Helical" evidence="1">
    <location>
        <begin position="71"/>
        <end position="89"/>
    </location>
</feature>
<keyword evidence="1" id="KW-1133">Transmembrane helix</keyword>
<accession>A0ABZ2RPZ2</accession>
<dbReference type="InterPro" id="IPR000326">
    <property type="entry name" value="PAP2/HPO"/>
</dbReference>
<protein>
    <submittedName>
        <fullName evidence="3">Phosphatase PAP2 family protein</fullName>
    </submittedName>
</protein>
<gene>
    <name evidence="3" type="ORF">WG219_09760</name>
</gene>
<dbReference type="Gene3D" id="1.20.144.10">
    <property type="entry name" value="Phosphatidic acid phosphatase type 2/haloperoxidase"/>
    <property type="match status" value="1"/>
</dbReference>
<dbReference type="CDD" id="cd03396">
    <property type="entry name" value="PAP2_like_6"/>
    <property type="match status" value="1"/>
</dbReference>
<reference evidence="3 4" key="1">
    <citation type="submission" date="2024-03" db="EMBL/GenBank/DDBJ databases">
        <title>Complete genome of BD2.</title>
        <authorList>
            <person name="Cao G."/>
        </authorList>
    </citation>
    <scope>NUCLEOTIDE SEQUENCE [LARGE SCALE GENOMIC DNA]</scope>
    <source>
        <strain evidence="3 4">BD2</strain>
    </source>
</reference>
<evidence type="ECO:0000256" key="1">
    <source>
        <dbReference type="SAM" id="Phobius"/>
    </source>
</evidence>
<feature type="transmembrane region" description="Helical" evidence="1">
    <location>
        <begin position="101"/>
        <end position="122"/>
    </location>
</feature>
<evidence type="ECO:0000313" key="3">
    <source>
        <dbReference type="EMBL" id="WXL27710.1"/>
    </source>
</evidence>
<evidence type="ECO:0000259" key="2">
    <source>
        <dbReference type="Pfam" id="PF01569"/>
    </source>
</evidence>
<keyword evidence="1" id="KW-0812">Transmembrane</keyword>